<gene>
    <name evidence="2" type="ORF">KXQ929_LOCUS47434</name>
</gene>
<evidence type="ECO:0000313" key="2">
    <source>
        <dbReference type="EMBL" id="CAF4335826.1"/>
    </source>
</evidence>
<keyword evidence="1" id="KW-0472">Membrane</keyword>
<keyword evidence="1" id="KW-1133">Transmembrane helix</keyword>
<evidence type="ECO:0000313" key="3">
    <source>
        <dbReference type="Proteomes" id="UP000663868"/>
    </source>
</evidence>
<dbReference type="Proteomes" id="UP000663868">
    <property type="component" value="Unassembled WGS sequence"/>
</dbReference>
<reference evidence="2" key="1">
    <citation type="submission" date="2021-02" db="EMBL/GenBank/DDBJ databases">
        <authorList>
            <person name="Nowell W R."/>
        </authorList>
    </citation>
    <scope>NUCLEOTIDE SEQUENCE</scope>
</reference>
<dbReference type="EMBL" id="CAJOBB010017126">
    <property type="protein sequence ID" value="CAF4335826.1"/>
    <property type="molecule type" value="Genomic_DNA"/>
</dbReference>
<comment type="caution">
    <text evidence="2">The sequence shown here is derived from an EMBL/GenBank/DDBJ whole genome shotgun (WGS) entry which is preliminary data.</text>
</comment>
<organism evidence="2 3">
    <name type="scientific">Adineta steineri</name>
    <dbReference type="NCBI Taxonomy" id="433720"/>
    <lineage>
        <taxon>Eukaryota</taxon>
        <taxon>Metazoa</taxon>
        <taxon>Spiralia</taxon>
        <taxon>Gnathifera</taxon>
        <taxon>Rotifera</taxon>
        <taxon>Eurotatoria</taxon>
        <taxon>Bdelloidea</taxon>
        <taxon>Adinetida</taxon>
        <taxon>Adinetidae</taxon>
        <taxon>Adineta</taxon>
    </lineage>
</organism>
<name>A0A820K4J6_9BILA</name>
<feature type="transmembrane region" description="Helical" evidence="1">
    <location>
        <begin position="7"/>
        <end position="25"/>
    </location>
</feature>
<dbReference type="AlphaFoldDB" id="A0A820K4J6"/>
<evidence type="ECO:0000256" key="1">
    <source>
        <dbReference type="SAM" id="Phobius"/>
    </source>
</evidence>
<accession>A0A820K4J6</accession>
<keyword evidence="1" id="KW-0812">Transmembrane</keyword>
<proteinExistence type="predicted"/>
<protein>
    <submittedName>
        <fullName evidence="2">Uncharacterized protein</fullName>
    </submittedName>
</protein>
<sequence>MKRFRIDTIIVHSILIILLTFINYGKSTSVHPDTDNFFTVNITMTNMITTKEDEYAYVQYKLPDEELWIG</sequence>